<dbReference type="PROSITE" id="PS50198">
    <property type="entry name" value="PPIC_PPIASE_2"/>
    <property type="match status" value="1"/>
</dbReference>
<keyword evidence="5" id="KW-0143">Chaperone</keyword>
<dbReference type="Pfam" id="PF09312">
    <property type="entry name" value="SurA_N"/>
    <property type="match status" value="1"/>
</dbReference>
<dbReference type="EMBL" id="JAMZEJ010000005">
    <property type="protein sequence ID" value="MCQ8240987.1"/>
    <property type="molecule type" value="Genomic_DNA"/>
</dbReference>
<dbReference type="Gene3D" id="3.10.50.40">
    <property type="match status" value="2"/>
</dbReference>
<dbReference type="Gene3D" id="1.10.4030.10">
    <property type="entry name" value="Porin chaperone SurA, peptide-binding domain"/>
    <property type="match status" value="1"/>
</dbReference>
<keyword evidence="2 10" id="KW-0732">Signal</keyword>
<comment type="caution">
    <text evidence="12">The sequence shown here is derived from an EMBL/GenBank/DDBJ whole genome shotgun (WGS) entry which is preliminary data.</text>
</comment>
<evidence type="ECO:0000259" key="11">
    <source>
        <dbReference type="PROSITE" id="PS50198"/>
    </source>
</evidence>
<evidence type="ECO:0000313" key="13">
    <source>
        <dbReference type="Proteomes" id="UP001524547"/>
    </source>
</evidence>
<sequence>MRSSLRSCLLVAAAVLVMPAAMAAQHGTAHHPAKQASPAPGADATPPDQDVIVAVVNGSIITRRDVESRGRLFALSTGLPITEEVLNRLRPQITRQLIDEKLRMQEIQQRHIVIPTSQIATSINDIEKRNNLPQNALRDRLGKDGVSLTTLIDQIRVQLAWTQVLRQQLGDRARISTREIQQRQEALKTEAGKPEYALSEIFIPVDDPKHSEDALRFAQTVITQLRAGAPFPIVAAQFSQSQTALDGGSLGWVQGDVLDPEVLAVAKAMPIGAISNPIRVAGGYDIVTLSGRREIGKEMVSVLNIRQAFLPFDQVLNPQAPTQQQQQTLVKAQALVKNAHSCADLEAANKAAGEKRPSDPGPVQANRLNPQMAKVLTGLPIGQASQPLVSSDGIDIVMVCARDEKNLADRSTEEIADQLLNDRVEMVSRQLERDLHRRAVIDMRQKS</sequence>
<organism evidence="12 13">
    <name type="scientific">Rhizosaccharibacter radicis</name>
    <dbReference type="NCBI Taxonomy" id="2782605"/>
    <lineage>
        <taxon>Bacteria</taxon>
        <taxon>Pseudomonadati</taxon>
        <taxon>Pseudomonadota</taxon>
        <taxon>Alphaproteobacteria</taxon>
        <taxon>Acetobacterales</taxon>
        <taxon>Acetobacteraceae</taxon>
        <taxon>Rhizosaccharibacter</taxon>
    </lineage>
</organism>
<evidence type="ECO:0000256" key="4">
    <source>
        <dbReference type="ARBA" id="ARBA00023110"/>
    </source>
</evidence>
<keyword evidence="13" id="KW-1185">Reference proteome</keyword>
<keyword evidence="6 9" id="KW-0413">Isomerase</keyword>
<dbReference type="SUPFAM" id="SSF109998">
    <property type="entry name" value="Triger factor/SurA peptide-binding domain-like"/>
    <property type="match status" value="1"/>
</dbReference>
<evidence type="ECO:0000256" key="5">
    <source>
        <dbReference type="ARBA" id="ARBA00023186"/>
    </source>
</evidence>
<dbReference type="PANTHER" id="PTHR47637:SF1">
    <property type="entry name" value="CHAPERONE SURA"/>
    <property type="match status" value="1"/>
</dbReference>
<accession>A0ABT1VYH4</accession>
<feature type="signal peptide" evidence="10">
    <location>
        <begin position="1"/>
        <end position="23"/>
    </location>
</feature>
<dbReference type="InterPro" id="IPR000297">
    <property type="entry name" value="PPIase_PpiC"/>
</dbReference>
<keyword evidence="3" id="KW-0574">Periplasm</keyword>
<evidence type="ECO:0000256" key="9">
    <source>
        <dbReference type="PROSITE-ProRule" id="PRU00278"/>
    </source>
</evidence>
<name>A0ABT1VYH4_9PROT</name>
<dbReference type="SUPFAM" id="SSF54534">
    <property type="entry name" value="FKBP-like"/>
    <property type="match status" value="2"/>
</dbReference>
<evidence type="ECO:0000256" key="1">
    <source>
        <dbReference type="ARBA" id="ARBA00018370"/>
    </source>
</evidence>
<evidence type="ECO:0000256" key="8">
    <source>
        <dbReference type="ARBA" id="ARBA00031484"/>
    </source>
</evidence>
<dbReference type="InterPro" id="IPR050280">
    <property type="entry name" value="OMP_Chaperone_SurA"/>
</dbReference>
<dbReference type="Proteomes" id="UP001524547">
    <property type="component" value="Unassembled WGS sequence"/>
</dbReference>
<gene>
    <name evidence="12" type="ORF">NFI88_09075</name>
</gene>
<evidence type="ECO:0000256" key="7">
    <source>
        <dbReference type="ARBA" id="ARBA00030642"/>
    </source>
</evidence>
<evidence type="ECO:0000256" key="6">
    <source>
        <dbReference type="ARBA" id="ARBA00023235"/>
    </source>
</evidence>
<dbReference type="InterPro" id="IPR015391">
    <property type="entry name" value="SurA_N"/>
</dbReference>
<dbReference type="PANTHER" id="PTHR47637">
    <property type="entry name" value="CHAPERONE SURA"/>
    <property type="match status" value="1"/>
</dbReference>
<proteinExistence type="predicted"/>
<evidence type="ECO:0000256" key="3">
    <source>
        <dbReference type="ARBA" id="ARBA00022764"/>
    </source>
</evidence>
<dbReference type="RefSeq" id="WP_422919734.1">
    <property type="nucleotide sequence ID" value="NZ_JAMZEJ010000005.1"/>
</dbReference>
<reference evidence="12 13" key="1">
    <citation type="submission" date="2022-06" db="EMBL/GenBank/DDBJ databases">
        <title>Rhizosaccharibacter gen. nov. sp. nov. KSS12, endophytic bacteria isolated from sugarcane.</title>
        <authorList>
            <person name="Pitiwittayakul N."/>
        </authorList>
    </citation>
    <scope>NUCLEOTIDE SEQUENCE [LARGE SCALE GENOMIC DNA]</scope>
    <source>
        <strain evidence="12 13">KSS12</strain>
    </source>
</reference>
<dbReference type="InterPro" id="IPR027304">
    <property type="entry name" value="Trigger_fact/SurA_dom_sf"/>
</dbReference>
<dbReference type="GO" id="GO:0003755">
    <property type="term" value="F:peptidyl-prolyl cis-trans isomerase activity"/>
    <property type="evidence" value="ECO:0007669"/>
    <property type="project" value="UniProtKB-EC"/>
</dbReference>
<dbReference type="Pfam" id="PF00639">
    <property type="entry name" value="Rotamase"/>
    <property type="match status" value="1"/>
</dbReference>
<evidence type="ECO:0000256" key="10">
    <source>
        <dbReference type="SAM" id="SignalP"/>
    </source>
</evidence>
<dbReference type="InterPro" id="IPR046357">
    <property type="entry name" value="PPIase_dom_sf"/>
</dbReference>
<feature type="domain" description="PpiC" evidence="11">
    <location>
        <begin position="193"/>
        <end position="291"/>
    </location>
</feature>
<evidence type="ECO:0000313" key="12">
    <source>
        <dbReference type="EMBL" id="MCQ8240987.1"/>
    </source>
</evidence>
<feature type="chain" id="PRO_5047136050" description="Parvulin-like PPIase" evidence="10">
    <location>
        <begin position="24"/>
        <end position="447"/>
    </location>
</feature>
<evidence type="ECO:0000256" key="2">
    <source>
        <dbReference type="ARBA" id="ARBA00022729"/>
    </source>
</evidence>
<keyword evidence="4 9" id="KW-0697">Rotamase</keyword>
<protein>
    <recommendedName>
        <fullName evidence="1">Parvulin-like PPIase</fullName>
    </recommendedName>
    <alternativeName>
        <fullName evidence="7">Peptidyl-prolyl cis-trans isomerase plp</fullName>
    </alternativeName>
    <alternativeName>
        <fullName evidence="8">Rotamase plp</fullName>
    </alternativeName>
</protein>